<feature type="DNA-binding region" description="HMG box" evidence="9">
    <location>
        <begin position="256"/>
        <end position="324"/>
    </location>
</feature>
<dbReference type="Pfam" id="PF00505">
    <property type="entry name" value="HMG_box"/>
    <property type="match status" value="1"/>
</dbReference>
<dbReference type="InterPro" id="IPR009071">
    <property type="entry name" value="HMG_box_dom"/>
</dbReference>
<dbReference type="SMART" id="SM01366">
    <property type="entry name" value="c-clamp"/>
    <property type="match status" value="1"/>
</dbReference>
<evidence type="ECO:0000256" key="1">
    <source>
        <dbReference type="ARBA" id="ARBA00004123"/>
    </source>
</evidence>
<dbReference type="Gene3D" id="1.10.30.10">
    <property type="entry name" value="High mobility group box domain"/>
    <property type="match status" value="1"/>
</dbReference>
<feature type="region of interest" description="Disordered" evidence="10">
    <location>
        <begin position="33"/>
        <end position="57"/>
    </location>
</feature>
<dbReference type="InterPro" id="IPR024940">
    <property type="entry name" value="TCF/LEF"/>
</dbReference>
<evidence type="ECO:0000256" key="5">
    <source>
        <dbReference type="ARBA" id="ARBA00023125"/>
    </source>
</evidence>
<evidence type="ECO:0000256" key="10">
    <source>
        <dbReference type="SAM" id="MobiDB-lite"/>
    </source>
</evidence>
<dbReference type="GO" id="GO:0000981">
    <property type="term" value="F:DNA-binding transcription factor activity, RNA polymerase II-specific"/>
    <property type="evidence" value="ECO:0007669"/>
    <property type="project" value="TreeGrafter"/>
</dbReference>
<keyword evidence="6" id="KW-0010">Activator</keyword>
<keyword evidence="5 9" id="KW-0238">DNA-binding</keyword>
<dbReference type="Proteomes" id="UP000663844">
    <property type="component" value="Unassembled WGS sequence"/>
</dbReference>
<accession>A0A818KFL0</accession>
<protein>
    <recommendedName>
        <fullName evidence="11">HMG box domain-containing protein</fullName>
    </recommendedName>
</protein>
<evidence type="ECO:0000256" key="6">
    <source>
        <dbReference type="ARBA" id="ARBA00023159"/>
    </source>
</evidence>
<proteinExistence type="inferred from homology"/>
<gene>
    <name evidence="12" type="ORF">OXD698_LOCUS4054</name>
</gene>
<dbReference type="GO" id="GO:0000978">
    <property type="term" value="F:RNA polymerase II cis-regulatory region sequence-specific DNA binding"/>
    <property type="evidence" value="ECO:0007669"/>
    <property type="project" value="TreeGrafter"/>
</dbReference>
<feature type="compositionally biased region" description="Low complexity" evidence="10">
    <location>
        <begin position="211"/>
        <end position="223"/>
    </location>
</feature>
<dbReference type="PROSITE" id="PS50118">
    <property type="entry name" value="HMG_BOX_2"/>
    <property type="match status" value="1"/>
</dbReference>
<evidence type="ECO:0000256" key="2">
    <source>
        <dbReference type="ARBA" id="ARBA00006569"/>
    </source>
</evidence>
<feature type="region of interest" description="Disordered" evidence="10">
    <location>
        <begin position="211"/>
        <end position="254"/>
    </location>
</feature>
<evidence type="ECO:0000256" key="7">
    <source>
        <dbReference type="ARBA" id="ARBA00023163"/>
    </source>
</evidence>
<comment type="similarity">
    <text evidence="2">Belongs to the TCF/LEF family.</text>
</comment>
<sequence length="498" mass="56360">MPTNIFVSSAIDLTLDLSIKSLSSSSKRAMSTVENTSASLTTSDPGGGGGGGTSTTDIDEIKVFECEKHEEDMDIDGDDNSDRLSPVIKDEIESSPQQIAAAAAINLSDRLNSEQQTHSFFPYFISPYYHANNTIPSFDKMASLESLSKFMSPPPAHITNSNICTDQTTGIPNPIYALPSPTSFQSPYSQHWRSPMFPFVFPSGYSFSSNSSSPSISSTQKRSPNNRRFIDNNNSQQNHHKQSISHDEQKSKKSHIKKPLNAFMLFMKEQRAQVVQECTLRESAAINQILGRKWHELDRNVQQKYYDMARDERMKHMQLYPGWSARDNYGARKKRGNSGKKREKNSGENAECLNQKKCRARFGLDQQANWCKHCKRKKKCLRYTENETTSSVGVTSWSDEDDTDNNDDSDDCDVIPMIEQNNMSIHTGISMDSDEENTLRLLKYQQTSNENNRSEGKIIGKESSLQVPFFQSSHHYPYFDSFLPTTSMPILNEFKQET</sequence>
<dbReference type="PANTHER" id="PTHR10373">
    <property type="entry name" value="TRANSCRIPTION FACTOR 7 FAMILY MEMBER"/>
    <property type="match status" value="1"/>
</dbReference>
<dbReference type="FunFam" id="1.10.30.10:FF:000001">
    <property type="entry name" value="transcription factor 7 isoform X2"/>
    <property type="match status" value="1"/>
</dbReference>
<keyword evidence="3" id="KW-0879">Wnt signaling pathway</keyword>
<evidence type="ECO:0000256" key="4">
    <source>
        <dbReference type="ARBA" id="ARBA00023015"/>
    </source>
</evidence>
<keyword evidence="7" id="KW-0804">Transcription</keyword>
<comment type="subcellular location">
    <subcellularLocation>
        <location evidence="1">Nucleus</location>
    </subcellularLocation>
</comment>
<reference evidence="12" key="1">
    <citation type="submission" date="2021-02" db="EMBL/GenBank/DDBJ databases">
        <authorList>
            <person name="Nowell W R."/>
        </authorList>
    </citation>
    <scope>NUCLEOTIDE SEQUENCE</scope>
</reference>
<dbReference type="GO" id="GO:0000785">
    <property type="term" value="C:chromatin"/>
    <property type="evidence" value="ECO:0007669"/>
    <property type="project" value="TreeGrafter"/>
</dbReference>
<dbReference type="PANTHER" id="PTHR10373:SF38">
    <property type="entry name" value="PROTEIN PANGOLIN, ISOFORM J"/>
    <property type="match status" value="1"/>
</dbReference>
<evidence type="ECO:0000256" key="8">
    <source>
        <dbReference type="ARBA" id="ARBA00023242"/>
    </source>
</evidence>
<dbReference type="GO" id="GO:1990907">
    <property type="term" value="C:beta-catenin-TCF complex"/>
    <property type="evidence" value="ECO:0007669"/>
    <property type="project" value="TreeGrafter"/>
</dbReference>
<dbReference type="SMART" id="SM00398">
    <property type="entry name" value="HMG"/>
    <property type="match status" value="1"/>
</dbReference>
<evidence type="ECO:0000259" key="11">
    <source>
        <dbReference type="PROSITE" id="PS50118"/>
    </source>
</evidence>
<feature type="compositionally biased region" description="Basic residues" evidence="10">
    <location>
        <begin position="331"/>
        <end position="343"/>
    </location>
</feature>
<keyword evidence="8 9" id="KW-0539">Nucleus</keyword>
<name>A0A818KFL0_9BILA</name>
<evidence type="ECO:0000313" key="13">
    <source>
        <dbReference type="Proteomes" id="UP000663844"/>
    </source>
</evidence>
<dbReference type="EMBL" id="CAJOAZ010000149">
    <property type="protein sequence ID" value="CAF3553561.1"/>
    <property type="molecule type" value="Genomic_DNA"/>
</dbReference>
<feature type="region of interest" description="Disordered" evidence="10">
    <location>
        <begin position="328"/>
        <end position="349"/>
    </location>
</feature>
<dbReference type="GO" id="GO:0060070">
    <property type="term" value="P:canonical Wnt signaling pathway"/>
    <property type="evidence" value="ECO:0007669"/>
    <property type="project" value="TreeGrafter"/>
</dbReference>
<evidence type="ECO:0000313" key="12">
    <source>
        <dbReference type="EMBL" id="CAF3553561.1"/>
    </source>
</evidence>
<dbReference type="AlphaFoldDB" id="A0A818KFL0"/>
<dbReference type="SUPFAM" id="SSF47095">
    <property type="entry name" value="HMG-box"/>
    <property type="match status" value="1"/>
</dbReference>
<evidence type="ECO:0000256" key="9">
    <source>
        <dbReference type="PROSITE-ProRule" id="PRU00267"/>
    </source>
</evidence>
<keyword evidence="4" id="KW-0805">Transcription regulation</keyword>
<organism evidence="12 13">
    <name type="scientific">Adineta steineri</name>
    <dbReference type="NCBI Taxonomy" id="433720"/>
    <lineage>
        <taxon>Eukaryota</taxon>
        <taxon>Metazoa</taxon>
        <taxon>Spiralia</taxon>
        <taxon>Gnathifera</taxon>
        <taxon>Rotifera</taxon>
        <taxon>Eurotatoria</taxon>
        <taxon>Bdelloidea</taxon>
        <taxon>Adinetida</taxon>
        <taxon>Adinetidae</taxon>
        <taxon>Adineta</taxon>
    </lineage>
</organism>
<comment type="caution">
    <text evidence="12">The sequence shown here is derived from an EMBL/GenBank/DDBJ whole genome shotgun (WGS) entry which is preliminary data.</text>
</comment>
<dbReference type="InterPro" id="IPR036910">
    <property type="entry name" value="HMG_box_dom_sf"/>
</dbReference>
<evidence type="ECO:0000256" key="3">
    <source>
        <dbReference type="ARBA" id="ARBA00022687"/>
    </source>
</evidence>
<feature type="domain" description="HMG box" evidence="11">
    <location>
        <begin position="256"/>
        <end position="324"/>
    </location>
</feature>
<dbReference type="CDD" id="cd21996">
    <property type="entry name" value="HMG-box_TCF7-like"/>
    <property type="match status" value="1"/>
</dbReference>